<dbReference type="RefSeq" id="WP_140867262.1">
    <property type="nucleotide sequence ID" value="NZ_RCZK01000001.1"/>
</dbReference>
<dbReference type="FunFam" id="1.20.200.10:FF:000015">
    <property type="entry name" value="argininosuccinate lyase isoform X2"/>
    <property type="match status" value="1"/>
</dbReference>
<comment type="catalytic activity">
    <reaction evidence="1 7">
        <text>2-(N(omega)-L-arginino)succinate = fumarate + L-arginine</text>
        <dbReference type="Rhea" id="RHEA:24020"/>
        <dbReference type="ChEBI" id="CHEBI:29806"/>
        <dbReference type="ChEBI" id="CHEBI:32682"/>
        <dbReference type="ChEBI" id="CHEBI:57472"/>
        <dbReference type="EC" id="4.3.2.1"/>
    </reaction>
</comment>
<evidence type="ECO:0000256" key="6">
    <source>
        <dbReference type="ARBA" id="ARBA00023239"/>
    </source>
</evidence>
<dbReference type="PANTHER" id="PTHR43814">
    <property type="entry name" value="ARGININOSUCCINATE LYASE"/>
    <property type="match status" value="1"/>
</dbReference>
<dbReference type="SUPFAM" id="SSF48557">
    <property type="entry name" value="L-aspartase-like"/>
    <property type="match status" value="1"/>
</dbReference>
<dbReference type="InterPro" id="IPR000362">
    <property type="entry name" value="Fumarate_lyase_fam"/>
</dbReference>
<dbReference type="Gene3D" id="1.10.40.30">
    <property type="entry name" value="Fumarase/aspartase (C-terminal domain)"/>
    <property type="match status" value="1"/>
</dbReference>
<dbReference type="Gene3D" id="1.20.200.10">
    <property type="entry name" value="Fumarase/aspartase (Central domain)"/>
    <property type="match status" value="1"/>
</dbReference>
<organism evidence="10 11">
    <name type="scientific">Sphingomonas oligophenolica</name>
    <dbReference type="NCBI Taxonomy" id="301154"/>
    <lineage>
        <taxon>Bacteria</taxon>
        <taxon>Pseudomonadati</taxon>
        <taxon>Pseudomonadota</taxon>
        <taxon>Alphaproteobacteria</taxon>
        <taxon>Sphingomonadales</taxon>
        <taxon>Sphingomonadaceae</taxon>
        <taxon>Sphingomonas</taxon>
    </lineage>
</organism>
<evidence type="ECO:0000259" key="9">
    <source>
        <dbReference type="Pfam" id="PF14698"/>
    </source>
</evidence>
<evidence type="ECO:0000256" key="7">
    <source>
        <dbReference type="HAMAP-Rule" id="MF_00006"/>
    </source>
</evidence>
<comment type="similarity">
    <text evidence="7">Belongs to the lyase 1 family. Argininosuccinate lyase subfamily.</text>
</comment>
<dbReference type="InterPro" id="IPR008948">
    <property type="entry name" value="L-Aspartase-like"/>
</dbReference>
<dbReference type="FunFam" id="1.10.40.30:FF:000001">
    <property type="entry name" value="Argininosuccinate lyase"/>
    <property type="match status" value="1"/>
</dbReference>
<dbReference type="UniPathway" id="UPA00068">
    <property type="reaction ID" value="UER00114"/>
</dbReference>
<dbReference type="GO" id="GO:0042450">
    <property type="term" value="P:L-arginine biosynthetic process via ornithine"/>
    <property type="evidence" value="ECO:0007669"/>
    <property type="project" value="UniProtKB-UniRule"/>
</dbReference>
<evidence type="ECO:0000256" key="5">
    <source>
        <dbReference type="ARBA" id="ARBA00022605"/>
    </source>
</evidence>
<evidence type="ECO:0000313" key="10">
    <source>
        <dbReference type="EMBL" id="TPG15734.1"/>
    </source>
</evidence>
<dbReference type="InterPro" id="IPR024083">
    <property type="entry name" value="Fumarase/histidase_N"/>
</dbReference>
<evidence type="ECO:0000256" key="3">
    <source>
        <dbReference type="ARBA" id="ARBA00012338"/>
    </source>
</evidence>
<keyword evidence="6 7" id="KW-0456">Lyase</keyword>
<feature type="domain" description="Argininosuccinate lyase C-terminal" evidence="9">
    <location>
        <begin position="361"/>
        <end position="430"/>
    </location>
</feature>
<evidence type="ECO:0000256" key="1">
    <source>
        <dbReference type="ARBA" id="ARBA00000985"/>
    </source>
</evidence>
<dbReference type="EC" id="4.3.2.1" evidence="3 7"/>
<keyword evidence="7" id="KW-0963">Cytoplasm</keyword>
<evidence type="ECO:0000256" key="4">
    <source>
        <dbReference type="ARBA" id="ARBA00022571"/>
    </source>
</evidence>
<dbReference type="Proteomes" id="UP000318413">
    <property type="component" value="Unassembled WGS sequence"/>
</dbReference>
<name>A0A502CSR5_9SPHN</name>
<dbReference type="PRINTS" id="PR00145">
    <property type="entry name" value="ARGSUCLYASE"/>
</dbReference>
<dbReference type="GO" id="GO:0004056">
    <property type="term" value="F:argininosuccinate lyase activity"/>
    <property type="evidence" value="ECO:0007669"/>
    <property type="project" value="UniProtKB-UniRule"/>
</dbReference>
<accession>A0A502CSR5</accession>
<dbReference type="InterPro" id="IPR009049">
    <property type="entry name" value="Argininosuccinate_lyase"/>
</dbReference>
<evidence type="ECO:0000256" key="2">
    <source>
        <dbReference type="ARBA" id="ARBA00004941"/>
    </source>
</evidence>
<dbReference type="HAMAP" id="MF_00006">
    <property type="entry name" value="Arg_succ_lyase"/>
    <property type="match status" value="1"/>
</dbReference>
<comment type="caution">
    <text evidence="10">The sequence shown here is derived from an EMBL/GenBank/DDBJ whole genome shotgun (WGS) entry which is preliminary data.</text>
</comment>
<dbReference type="Pfam" id="PF14698">
    <property type="entry name" value="ASL_C2"/>
    <property type="match status" value="1"/>
</dbReference>
<dbReference type="EMBL" id="RCZK01000001">
    <property type="protein sequence ID" value="TPG15734.1"/>
    <property type="molecule type" value="Genomic_DNA"/>
</dbReference>
<dbReference type="PROSITE" id="PS00163">
    <property type="entry name" value="FUMARATE_LYASES"/>
    <property type="match status" value="1"/>
</dbReference>
<comment type="pathway">
    <text evidence="2 7">Amino-acid biosynthesis; L-arginine biosynthesis; L-arginine from L-ornithine and carbamoyl phosphate: step 3/3.</text>
</comment>
<dbReference type="CDD" id="cd01359">
    <property type="entry name" value="Argininosuccinate_lyase"/>
    <property type="match status" value="1"/>
</dbReference>
<dbReference type="AlphaFoldDB" id="A0A502CSR5"/>
<keyword evidence="4 7" id="KW-0055">Arginine biosynthesis</keyword>
<dbReference type="InterPro" id="IPR022761">
    <property type="entry name" value="Fumarate_lyase_N"/>
</dbReference>
<dbReference type="PANTHER" id="PTHR43814:SF1">
    <property type="entry name" value="ARGININOSUCCINATE LYASE"/>
    <property type="match status" value="1"/>
</dbReference>
<keyword evidence="11" id="KW-1185">Reference proteome</keyword>
<dbReference type="InterPro" id="IPR020557">
    <property type="entry name" value="Fumarate_lyase_CS"/>
</dbReference>
<dbReference type="PRINTS" id="PR00149">
    <property type="entry name" value="FUMRATELYASE"/>
</dbReference>
<comment type="subcellular location">
    <subcellularLocation>
        <location evidence="7">Cytoplasm</location>
    </subcellularLocation>
</comment>
<feature type="domain" description="Fumarate lyase N-terminal" evidence="8">
    <location>
        <begin position="4"/>
        <end position="298"/>
    </location>
</feature>
<dbReference type="InterPro" id="IPR029419">
    <property type="entry name" value="Arg_succ_lyase_C"/>
</dbReference>
<dbReference type="Pfam" id="PF00206">
    <property type="entry name" value="Lyase_1"/>
    <property type="match status" value="1"/>
</dbReference>
<protein>
    <recommendedName>
        <fullName evidence="3 7">Argininosuccinate lyase</fullName>
        <shortName evidence="7">ASAL</shortName>
        <ecNumber evidence="3 7">4.3.2.1</ecNumber>
    </recommendedName>
    <alternativeName>
        <fullName evidence="7">Arginosuccinase</fullName>
    </alternativeName>
</protein>
<gene>
    <name evidence="7 10" type="primary">argH</name>
    <name evidence="10" type="ORF">EAH84_00970</name>
</gene>
<evidence type="ECO:0000313" key="11">
    <source>
        <dbReference type="Proteomes" id="UP000318413"/>
    </source>
</evidence>
<reference evidence="10 11" key="1">
    <citation type="journal article" date="2019" name="Environ. Microbiol.">
        <title>Species interactions and distinct microbial communities in high Arctic permafrost affected cryosols are associated with the CH4 and CO2 gas fluxes.</title>
        <authorList>
            <person name="Altshuler I."/>
            <person name="Hamel J."/>
            <person name="Turney S."/>
            <person name="Magnuson E."/>
            <person name="Levesque R."/>
            <person name="Greer C."/>
            <person name="Whyte L.G."/>
        </authorList>
    </citation>
    <scope>NUCLEOTIDE SEQUENCE [LARGE SCALE GENOMIC DNA]</scope>
    <source>
        <strain evidence="10 11">S5.1</strain>
    </source>
</reference>
<dbReference type="FunFam" id="1.10.275.10:FF:000002">
    <property type="entry name" value="Argininosuccinate lyase"/>
    <property type="match status" value="1"/>
</dbReference>
<dbReference type="OrthoDB" id="9769623at2"/>
<dbReference type="Gene3D" id="1.10.275.10">
    <property type="entry name" value="Fumarase/aspartase (N-terminal domain)"/>
    <property type="match status" value="1"/>
</dbReference>
<dbReference type="GO" id="GO:0005829">
    <property type="term" value="C:cytosol"/>
    <property type="evidence" value="ECO:0007669"/>
    <property type="project" value="TreeGrafter"/>
</dbReference>
<evidence type="ECO:0000259" key="8">
    <source>
        <dbReference type="Pfam" id="PF00206"/>
    </source>
</evidence>
<sequence length="454" mass="48754">MWGGRFADGPAAVMREINASIPFDKRMWRQDIAGSKAHVTMLGARGIVTAADAATIADGLDAVAADYAANGVPVDLDLEDIHMMTEARLAERIGAVAGRLHTARSRNDQVATDFRLWVRDAIDEVIAALGAFQAALLARADEHADAVMPGFTHLQSAQPVTLGHHLMAYHEMIARDLSRFADARRRMNRCPLGSAALAGTGFPIDRDATAAALGFDAPTRNSLDAVSDRDFALDYLSAATQCSLHLSRLAEEFVLWASQPFGFVALSDQWSTGSSIMPQKRNPDAAELVRGHAGRIMGCMTSLMVTMKGLPLAYSKDMQDDKPPVFDAHDLLALSIAAMTGMIASATFRTDRMRSVAESGFATATDLADWLVREANLPFREAHYVTGRAVKRAEELGVALDALSLDDLQAIDARIDARVYDVLSVDASVASRTSFGGTAPANVRAAIRAAREDG</sequence>
<dbReference type="NCBIfam" id="TIGR00838">
    <property type="entry name" value="argH"/>
    <property type="match status" value="1"/>
</dbReference>
<keyword evidence="5 7" id="KW-0028">Amino-acid biosynthesis</keyword>
<proteinExistence type="inferred from homology"/>